<dbReference type="InterPro" id="IPR013815">
    <property type="entry name" value="ATP_grasp_subdomain_1"/>
</dbReference>
<dbReference type="GO" id="GO:0016747">
    <property type="term" value="F:acyltransferase activity, transferring groups other than amino-acyl groups"/>
    <property type="evidence" value="ECO:0007669"/>
    <property type="project" value="InterPro"/>
</dbReference>
<keyword evidence="1" id="KW-0436">Ligase</keyword>
<dbReference type="Pfam" id="PF19045">
    <property type="entry name" value="Ligase_CoA_2"/>
    <property type="match status" value="1"/>
</dbReference>
<dbReference type="InterPro" id="IPR003781">
    <property type="entry name" value="CoA-bd"/>
</dbReference>
<evidence type="ECO:0000313" key="6">
    <source>
        <dbReference type="EMBL" id="QBQ55124.1"/>
    </source>
</evidence>
<dbReference type="GO" id="GO:0043758">
    <property type="term" value="F:acetate-CoA ligase (ADP-forming) activity"/>
    <property type="evidence" value="ECO:0007669"/>
    <property type="project" value="InterPro"/>
</dbReference>
<dbReference type="Pfam" id="PF13380">
    <property type="entry name" value="CoA_binding_2"/>
    <property type="match status" value="1"/>
</dbReference>
<dbReference type="FunFam" id="3.30.1490.20:FF:000020">
    <property type="entry name" value="Protein lysine acetyltransferase"/>
    <property type="match status" value="1"/>
</dbReference>
<keyword evidence="3" id="KW-0067">ATP-binding</keyword>
<dbReference type="InterPro" id="IPR043938">
    <property type="entry name" value="Ligase_CoA_dom"/>
</dbReference>
<dbReference type="AlphaFoldDB" id="A0A4P7C120"/>
<dbReference type="Gene3D" id="3.40.50.261">
    <property type="entry name" value="Succinyl-CoA synthetase domains"/>
    <property type="match status" value="2"/>
</dbReference>
<dbReference type="InterPro" id="IPR032875">
    <property type="entry name" value="Succ_CoA_lig_flav_dom"/>
</dbReference>
<dbReference type="Pfam" id="PF13549">
    <property type="entry name" value="ATP-grasp_5"/>
    <property type="match status" value="1"/>
</dbReference>
<dbReference type="EMBL" id="CP038033">
    <property type="protein sequence ID" value="QBQ55124.1"/>
    <property type="molecule type" value="Genomic_DNA"/>
</dbReference>
<evidence type="ECO:0000256" key="3">
    <source>
        <dbReference type="ARBA" id="ARBA00022840"/>
    </source>
</evidence>
<reference evidence="6 7" key="1">
    <citation type="submission" date="2019-03" db="EMBL/GenBank/DDBJ databases">
        <title>The genome sequence of Nitrosococcus wardiae strain D1FHST reveals the archetypal metabolic capacity of ammonia-oxidizing Gammaproteobacteria.</title>
        <authorList>
            <person name="Wang L."/>
            <person name="Lim C.K."/>
            <person name="Hanson T.E."/>
            <person name="Dang H."/>
            <person name="Klotz M.G."/>
        </authorList>
    </citation>
    <scope>NUCLEOTIDE SEQUENCE [LARGE SCALE GENOMIC DNA]</scope>
    <source>
        <strain evidence="6 7">D1FHS</strain>
    </source>
</reference>
<dbReference type="InterPro" id="IPR016102">
    <property type="entry name" value="Succinyl-CoA_synth-like"/>
</dbReference>
<dbReference type="GO" id="GO:0005524">
    <property type="term" value="F:ATP binding"/>
    <property type="evidence" value="ECO:0007669"/>
    <property type="project" value="UniProtKB-KW"/>
</dbReference>
<evidence type="ECO:0000256" key="2">
    <source>
        <dbReference type="ARBA" id="ARBA00022741"/>
    </source>
</evidence>
<protein>
    <submittedName>
        <fullName evidence="6">Bifunctional acyl-CoA synthetase/GNAT family N-acetyltransferase</fullName>
    </submittedName>
</protein>
<evidence type="ECO:0000313" key="7">
    <source>
        <dbReference type="Proteomes" id="UP000294325"/>
    </source>
</evidence>
<dbReference type="Gene3D" id="3.40.50.720">
    <property type="entry name" value="NAD(P)-binding Rossmann-like Domain"/>
    <property type="match status" value="1"/>
</dbReference>
<evidence type="ECO:0000259" key="5">
    <source>
        <dbReference type="PROSITE" id="PS51186"/>
    </source>
</evidence>
<dbReference type="PROSITE" id="PS51186">
    <property type="entry name" value="GNAT"/>
    <property type="match status" value="1"/>
</dbReference>
<dbReference type="InterPro" id="IPR000182">
    <property type="entry name" value="GNAT_dom"/>
</dbReference>
<proteinExistence type="inferred from homology"/>
<dbReference type="SMART" id="SM00881">
    <property type="entry name" value="CoA_binding"/>
    <property type="match status" value="1"/>
</dbReference>
<name>A0A4P7C120_9GAMM</name>
<feature type="domain" description="N-acetyltransferase" evidence="5">
    <location>
        <begin position="738"/>
        <end position="893"/>
    </location>
</feature>
<sequence length="893" mass="97625">MTTHFLHSLFEPQSVAVFGASDRPSSVGMTVFKNMLEAEFHGEIHAINPKRETVQGKPAYPSLETLGKPIDLAIITTPAATVPDIIESCGKHGVGAAVIISAGFREIGPLGRELEEKLLFQAQNYGVRLLGPNCLGIMRPHLGLNATFNKGMALPGKLALVSQSGALCTAILDWATYNKIGFSSVISTGISADLDFGEILDYLVLDHHTESILLYIEGIHHARGFMSALRAAARVKPIIAVKGGRHAGGSQAAASHTGALVGADDVFDAALRRAGVVRATTVVQLFSIARTLASGYRTRGNQLAIITNGGGPGVLAADRAEDLGIPLACLTPSTTEKLNQALPPTWSHGNPVDVIGDASAERYREAITLCLQDDHVDTLLVILTPQAMTHPQEVAETLIKLASEDRSKPILACWMGETQVAYAREAFSKAQIPWFQTPEAAVEAFAFLAEYHRNQLQLLQTPGPLSRREPPDASGAQLIIENALAEHRKELSTMEARAVLRAFRTPVATCMMARSPNEALVLAQEIGYPVAMKIASAQITHKSDVDGVRLHLDNGQAVRRAYQDLINSVKSHRPDAPIEGVTIEPMCIKPNGRELMIGIIRDPIFGPAITFGAGGTAVEVLSDRVVALPPLNRSLVQSMIAGTRISRLLGPFRNLPAANMEAIEQILLRVSEMVCELPWLKEMDINPLIVDECDAVAVDARMTLDYPPPAMTPYAHMAIHPYPHHLVQRWQLPDGTEIIIRPIRPEDAEIEQRFVRGLSAEARMFRFMQALKELPPALLARFTQIDYDREMALIVVTEQEGQEEEVAVARYITHPNGTSCEFALVVADAWQHKGIAHKLMEALMDVARERGLEIMEGDVLENNYRMLSLCRSLHFILTAHPDDPALMRVYRRL</sequence>
<dbReference type="Gene3D" id="3.30.470.20">
    <property type="entry name" value="ATP-grasp fold, B domain"/>
    <property type="match status" value="1"/>
</dbReference>
<keyword evidence="6" id="KW-0808">Transferase</keyword>
<accession>A0A4P7C120</accession>
<dbReference type="SUPFAM" id="SSF55729">
    <property type="entry name" value="Acyl-CoA N-acyltransferases (Nat)"/>
    <property type="match status" value="1"/>
</dbReference>
<keyword evidence="7" id="KW-1185">Reference proteome</keyword>
<dbReference type="Pfam" id="PF00583">
    <property type="entry name" value="Acetyltransf_1"/>
    <property type="match status" value="1"/>
</dbReference>
<dbReference type="SUPFAM" id="SSF56059">
    <property type="entry name" value="Glutathione synthetase ATP-binding domain-like"/>
    <property type="match status" value="1"/>
</dbReference>
<dbReference type="Gene3D" id="3.30.1490.20">
    <property type="entry name" value="ATP-grasp fold, A domain"/>
    <property type="match status" value="1"/>
</dbReference>
<dbReference type="SUPFAM" id="SSF51735">
    <property type="entry name" value="NAD(P)-binding Rossmann-fold domains"/>
    <property type="match status" value="1"/>
</dbReference>
<keyword evidence="2" id="KW-0547">Nucleotide-binding</keyword>
<gene>
    <name evidence="6" type="ORF">E3U44_11840</name>
</gene>
<dbReference type="SUPFAM" id="SSF52210">
    <property type="entry name" value="Succinyl-CoA synthetase domains"/>
    <property type="match status" value="2"/>
</dbReference>
<evidence type="ECO:0000256" key="4">
    <source>
        <dbReference type="ARBA" id="ARBA00060888"/>
    </source>
</evidence>
<dbReference type="RefSeq" id="WP_134358392.1">
    <property type="nucleotide sequence ID" value="NZ_CP038033.1"/>
</dbReference>
<dbReference type="Proteomes" id="UP000294325">
    <property type="component" value="Chromosome"/>
</dbReference>
<dbReference type="PANTHER" id="PTHR43334">
    <property type="entry name" value="ACETATE--COA LIGASE [ADP-FORMING]"/>
    <property type="match status" value="1"/>
</dbReference>
<dbReference type="InterPro" id="IPR051538">
    <property type="entry name" value="Acyl-CoA_Synth/Transferase"/>
</dbReference>
<organism evidence="6 7">
    <name type="scientific">Nitrosococcus wardiae</name>
    <dbReference type="NCBI Taxonomy" id="1814290"/>
    <lineage>
        <taxon>Bacteria</taxon>
        <taxon>Pseudomonadati</taxon>
        <taxon>Pseudomonadota</taxon>
        <taxon>Gammaproteobacteria</taxon>
        <taxon>Chromatiales</taxon>
        <taxon>Chromatiaceae</taxon>
        <taxon>Nitrosococcus</taxon>
    </lineage>
</organism>
<dbReference type="KEGG" id="nwr:E3U44_11840"/>
<dbReference type="Pfam" id="PF13607">
    <property type="entry name" value="Succ_CoA_lig"/>
    <property type="match status" value="1"/>
</dbReference>
<dbReference type="InterPro" id="IPR016181">
    <property type="entry name" value="Acyl_CoA_acyltransferase"/>
</dbReference>
<dbReference type="OrthoDB" id="9807426at2"/>
<dbReference type="CDD" id="cd04301">
    <property type="entry name" value="NAT_SF"/>
    <property type="match status" value="1"/>
</dbReference>
<dbReference type="PANTHER" id="PTHR43334:SF1">
    <property type="entry name" value="3-HYDROXYPROPIONATE--COA LIGASE [ADP-FORMING]"/>
    <property type="match status" value="1"/>
</dbReference>
<dbReference type="Gene3D" id="3.40.630.30">
    <property type="match status" value="1"/>
</dbReference>
<dbReference type="InterPro" id="IPR036291">
    <property type="entry name" value="NAD(P)-bd_dom_sf"/>
</dbReference>
<comment type="similarity">
    <text evidence="4">In the N-terminal section; belongs to the acetate CoA ligase alpha subunit family.</text>
</comment>
<evidence type="ECO:0000256" key="1">
    <source>
        <dbReference type="ARBA" id="ARBA00022598"/>
    </source>
</evidence>